<protein>
    <recommendedName>
        <fullName evidence="5">Ig-like domain-containing protein</fullName>
    </recommendedName>
</protein>
<proteinExistence type="predicted"/>
<evidence type="ECO:0000256" key="2">
    <source>
        <dbReference type="SAM" id="SignalP"/>
    </source>
</evidence>
<evidence type="ECO:0000256" key="1">
    <source>
        <dbReference type="SAM" id="MobiDB-lite"/>
    </source>
</evidence>
<feature type="chain" id="PRO_5009582783" description="Ig-like domain-containing protein" evidence="2">
    <location>
        <begin position="23"/>
        <end position="683"/>
    </location>
</feature>
<feature type="region of interest" description="Disordered" evidence="1">
    <location>
        <begin position="282"/>
        <end position="338"/>
    </location>
</feature>
<dbReference type="AlphaFoldDB" id="A0A1G2EWC6"/>
<evidence type="ECO:0000313" key="4">
    <source>
        <dbReference type="Proteomes" id="UP000177486"/>
    </source>
</evidence>
<evidence type="ECO:0008006" key="5">
    <source>
        <dbReference type="Google" id="ProtNLM"/>
    </source>
</evidence>
<dbReference type="Proteomes" id="UP000177486">
    <property type="component" value="Unassembled WGS sequence"/>
</dbReference>
<reference evidence="3 4" key="1">
    <citation type="journal article" date="2016" name="Nat. Commun.">
        <title>Thousands of microbial genomes shed light on interconnected biogeochemical processes in an aquifer system.</title>
        <authorList>
            <person name="Anantharaman K."/>
            <person name="Brown C.T."/>
            <person name="Hug L.A."/>
            <person name="Sharon I."/>
            <person name="Castelle C.J."/>
            <person name="Probst A.J."/>
            <person name="Thomas B.C."/>
            <person name="Singh A."/>
            <person name="Wilkins M.J."/>
            <person name="Karaoz U."/>
            <person name="Brodie E.L."/>
            <person name="Williams K.H."/>
            <person name="Hubbard S.S."/>
            <person name="Banfield J.F."/>
        </authorList>
    </citation>
    <scope>NUCLEOTIDE SEQUENCE [LARGE SCALE GENOMIC DNA]</scope>
</reference>
<organism evidence="3 4">
    <name type="scientific">Candidatus Niyogibacteria bacterium RIFCSPLOWO2_01_FULL_45_48</name>
    <dbReference type="NCBI Taxonomy" id="1801724"/>
    <lineage>
        <taxon>Bacteria</taxon>
        <taxon>Candidatus Niyogiibacteriota</taxon>
    </lineage>
</organism>
<feature type="signal peptide" evidence="2">
    <location>
        <begin position="1"/>
        <end position="22"/>
    </location>
</feature>
<comment type="caution">
    <text evidence="3">The sequence shown here is derived from an EMBL/GenBank/DDBJ whole genome shotgun (WGS) entry which is preliminary data.</text>
</comment>
<sequence>MKKIYLILIPLALAAAFGMAQAQTSVSIPAITTTIQPLYSGPGTATIDLRSYPEVIIPASTRLSYYSYSLYEDGGNLAAAGFGSPPFFNMNFAGTLLNSRCGDDGGTPYWCFISINGVSYQNKILTINYQWRHTKGGGVDDRFASGMKLQFTFPGGNYQQVVQPPTLTFTADNTNIPYGGATTLRWSSANTVSPCVASGDWSGTKPIAGAENTGTLTSNKNYILTCLAQDGTSAPAIKTVNINVAPPVPPSVSLSASRTDIRLGESSTLSWDVTGTNVSCSASGAWSGGKSTTGSQSVTPPSVGNHTYTLGCSGPGGNDSKSRTITVSDPLPSADIKASGSDGPISIGYYQSETISWTSVYAPQLGSQFPQYSGSCSVSKDGTLFAPGTSGNQSTGPLQSSQTYSISCTGALGSASDSVRVNVAAPTLSVALSANPLPPPGTASSYTTTLTANTSGTAIGKINYSLWWSCPNPTDHVNVAENDNRCGPLPSSASTPSGTCSENSNGVKCEAVNSPSLSRPHTFTCSAGGGTCNFRPKVITERDSLSATNAIGTPLLTILEPPRYFTLSKSGNLEAGVSVNPLAESNKIQITVNPLNLFDANVGLSVEPAGMPAGGTAYFGTSGASTANLSAPYPKTVDFWVTIPRTTATGGYTIRIRGTGGGVSDTVNIPLNVIERLPEFREI</sequence>
<feature type="compositionally biased region" description="Polar residues" evidence="1">
    <location>
        <begin position="282"/>
        <end position="310"/>
    </location>
</feature>
<accession>A0A1G2EWC6</accession>
<keyword evidence="2" id="KW-0732">Signal</keyword>
<name>A0A1G2EWC6_9BACT</name>
<gene>
    <name evidence="3" type="ORF">A2931_01310</name>
</gene>
<dbReference type="EMBL" id="MHMQ01000033">
    <property type="protein sequence ID" value="OGZ29690.1"/>
    <property type="molecule type" value="Genomic_DNA"/>
</dbReference>
<evidence type="ECO:0000313" key="3">
    <source>
        <dbReference type="EMBL" id="OGZ29690.1"/>
    </source>
</evidence>